<dbReference type="InterPro" id="IPR036397">
    <property type="entry name" value="RNaseH_sf"/>
</dbReference>
<sequence>MQALILHDLIVMISTITPFQDTARTPKYTILPDDNNVKLAQVESICYHLCYGHKSSTYRLRLRLLSTSLIDILSVDASSTSSSCKFWLLLFILIAMVTLQDAFG</sequence>
<dbReference type="Gene3D" id="3.30.420.10">
    <property type="entry name" value="Ribonuclease H-like superfamily/Ribonuclease H"/>
    <property type="match status" value="1"/>
</dbReference>
<organism evidence="1 2">
    <name type="scientific">Ditylenchus dipsaci</name>
    <dbReference type="NCBI Taxonomy" id="166011"/>
    <lineage>
        <taxon>Eukaryota</taxon>
        <taxon>Metazoa</taxon>
        <taxon>Ecdysozoa</taxon>
        <taxon>Nematoda</taxon>
        <taxon>Chromadorea</taxon>
        <taxon>Rhabditida</taxon>
        <taxon>Tylenchina</taxon>
        <taxon>Tylenchomorpha</taxon>
        <taxon>Sphaerularioidea</taxon>
        <taxon>Anguinidae</taxon>
        <taxon>Anguininae</taxon>
        <taxon>Ditylenchus</taxon>
    </lineage>
</organism>
<dbReference type="GO" id="GO:0003676">
    <property type="term" value="F:nucleic acid binding"/>
    <property type="evidence" value="ECO:0007669"/>
    <property type="project" value="InterPro"/>
</dbReference>
<dbReference type="AlphaFoldDB" id="A0A915ENJ7"/>
<keyword evidence="1" id="KW-1185">Reference proteome</keyword>
<evidence type="ECO:0000313" key="1">
    <source>
        <dbReference type="Proteomes" id="UP000887574"/>
    </source>
</evidence>
<evidence type="ECO:0000313" key="2">
    <source>
        <dbReference type="WBParaSite" id="jg7242"/>
    </source>
</evidence>
<accession>A0A915ENJ7</accession>
<dbReference type="WBParaSite" id="jg7242">
    <property type="protein sequence ID" value="jg7242"/>
    <property type="gene ID" value="jg7242"/>
</dbReference>
<name>A0A915ENJ7_9BILA</name>
<reference evidence="2" key="1">
    <citation type="submission" date="2022-11" db="UniProtKB">
        <authorList>
            <consortium name="WormBaseParasite"/>
        </authorList>
    </citation>
    <scope>IDENTIFICATION</scope>
</reference>
<proteinExistence type="predicted"/>
<protein>
    <submittedName>
        <fullName evidence="2">Piwi domain-containing protein</fullName>
    </submittedName>
</protein>
<dbReference type="Proteomes" id="UP000887574">
    <property type="component" value="Unplaced"/>
</dbReference>